<dbReference type="Proteomes" id="UP001550535">
    <property type="component" value="Unassembled WGS sequence"/>
</dbReference>
<gene>
    <name evidence="18" type="primary">cobU</name>
    <name evidence="18" type="ORF">ABZ507_31600</name>
</gene>
<comment type="pathway">
    <text evidence="5">Cofactor biosynthesis; adenosylcobalamin biosynthesis; adenosylcobalamin from cob(II)yrinate a,c-diamide: step 6/7.</text>
</comment>
<dbReference type="PANTHER" id="PTHR34848">
    <property type="match status" value="1"/>
</dbReference>
<evidence type="ECO:0000256" key="4">
    <source>
        <dbReference type="ARBA" id="ARBA00003889"/>
    </source>
</evidence>
<comment type="similarity">
    <text evidence="7">Belongs to the CobU/CobP family.</text>
</comment>
<evidence type="ECO:0000256" key="17">
    <source>
        <dbReference type="ARBA" id="ARBA00030571"/>
    </source>
</evidence>
<evidence type="ECO:0000256" key="6">
    <source>
        <dbReference type="ARBA" id="ARBA00005159"/>
    </source>
</evidence>
<evidence type="ECO:0000256" key="8">
    <source>
        <dbReference type="ARBA" id="ARBA00012016"/>
    </source>
</evidence>
<evidence type="ECO:0000313" key="18">
    <source>
        <dbReference type="EMBL" id="MEU2126364.1"/>
    </source>
</evidence>
<dbReference type="RefSeq" id="WP_357805827.1">
    <property type="nucleotide sequence ID" value="NZ_JBEYBM010000012.1"/>
</dbReference>
<evidence type="ECO:0000256" key="10">
    <source>
        <dbReference type="ARBA" id="ARBA00022573"/>
    </source>
</evidence>
<dbReference type="EC" id="2.7.1.156" evidence="8"/>
<protein>
    <recommendedName>
        <fullName evidence="16">Adenosylcobinamide kinase</fullName>
        <ecNumber evidence="8">2.7.1.156</ecNumber>
        <ecNumber evidence="9">2.7.7.62</ecNumber>
    </recommendedName>
    <alternativeName>
        <fullName evidence="17">Adenosylcobinamide-phosphate guanylyltransferase</fullName>
    </alternativeName>
</protein>
<evidence type="ECO:0000256" key="14">
    <source>
        <dbReference type="ARBA" id="ARBA00022840"/>
    </source>
</evidence>
<dbReference type="InterPro" id="IPR027417">
    <property type="entry name" value="P-loop_NTPase"/>
</dbReference>
<organism evidence="18 19">
    <name type="scientific">Nocardia niwae</name>
    <dbReference type="NCBI Taxonomy" id="626084"/>
    <lineage>
        <taxon>Bacteria</taxon>
        <taxon>Bacillati</taxon>
        <taxon>Actinomycetota</taxon>
        <taxon>Actinomycetes</taxon>
        <taxon>Mycobacteriales</taxon>
        <taxon>Nocardiaceae</taxon>
        <taxon>Nocardia</taxon>
    </lineage>
</organism>
<dbReference type="Gene3D" id="3.40.50.300">
    <property type="entry name" value="P-loop containing nucleotide triphosphate hydrolases"/>
    <property type="match status" value="1"/>
</dbReference>
<evidence type="ECO:0000256" key="13">
    <source>
        <dbReference type="ARBA" id="ARBA00022777"/>
    </source>
</evidence>
<sequence length="185" mass="19395">MSEAPLSAAPRSTLVLGGARSGKSAYAEDIAIRSGGPVRYLATAVPDPADHDFAERIAGHRSRRPAGWSTVESADPAVILTDPTPTPVLTLIDDIGTWLTARIDARDAWDAPRGTVSPDTDALVAAVAAYSGDLVIVSPEVGMGVIPATRSGRLFRDEIGTLNQRLAQVCDEAFLVVAGLPVRLK</sequence>
<evidence type="ECO:0000256" key="12">
    <source>
        <dbReference type="ARBA" id="ARBA00022741"/>
    </source>
</evidence>
<dbReference type="CDD" id="cd00544">
    <property type="entry name" value="CobU"/>
    <property type="match status" value="1"/>
</dbReference>
<dbReference type="GO" id="GO:0008820">
    <property type="term" value="F:cobinamide phosphate guanylyltransferase activity"/>
    <property type="evidence" value="ECO:0007669"/>
    <property type="project" value="UniProtKB-EC"/>
</dbReference>
<keyword evidence="18" id="KW-0548">Nucleotidyltransferase</keyword>
<proteinExistence type="inferred from homology"/>
<keyword evidence="10" id="KW-0169">Cobalamin biosynthesis</keyword>
<keyword evidence="19" id="KW-1185">Reference proteome</keyword>
<comment type="caution">
    <text evidence="18">The sequence shown here is derived from an EMBL/GenBank/DDBJ whole genome shotgun (WGS) entry which is preliminary data.</text>
</comment>
<comment type="catalytic activity">
    <reaction evidence="1">
        <text>adenosylcob(III)inamide + ATP = adenosylcob(III)inamide phosphate + ADP + H(+)</text>
        <dbReference type="Rhea" id="RHEA:15769"/>
        <dbReference type="ChEBI" id="CHEBI:2480"/>
        <dbReference type="ChEBI" id="CHEBI:15378"/>
        <dbReference type="ChEBI" id="CHEBI:30616"/>
        <dbReference type="ChEBI" id="CHEBI:58502"/>
        <dbReference type="ChEBI" id="CHEBI:456216"/>
        <dbReference type="EC" id="2.7.1.156"/>
    </reaction>
</comment>
<name>A0ABV2XKE3_9NOCA</name>
<evidence type="ECO:0000256" key="1">
    <source>
        <dbReference type="ARBA" id="ARBA00000312"/>
    </source>
</evidence>
<keyword evidence="13 18" id="KW-0418">Kinase</keyword>
<comment type="function">
    <text evidence="4">Catalyzes ATP-dependent phosphorylation of adenosylcobinamide and addition of GMP to adenosylcobinamide phosphate.</text>
</comment>
<accession>A0ABV2XKE3</accession>
<dbReference type="PANTHER" id="PTHR34848:SF1">
    <property type="entry name" value="BIFUNCTIONAL ADENOSYLCOBALAMIN BIOSYNTHESIS PROTEIN COBU"/>
    <property type="match status" value="1"/>
</dbReference>
<evidence type="ECO:0000256" key="11">
    <source>
        <dbReference type="ARBA" id="ARBA00022679"/>
    </source>
</evidence>
<dbReference type="EC" id="2.7.7.62" evidence="9"/>
<comment type="pathway">
    <text evidence="6">Cofactor biosynthesis; adenosylcobalamin biosynthesis; adenosylcobalamin from cob(II)yrinate a,c-diamide: step 5/7.</text>
</comment>
<comment type="catalytic activity">
    <reaction evidence="3">
        <text>adenosylcob(III)inamide + GTP = adenosylcob(III)inamide phosphate + GDP + H(+)</text>
        <dbReference type="Rhea" id="RHEA:15765"/>
        <dbReference type="ChEBI" id="CHEBI:2480"/>
        <dbReference type="ChEBI" id="CHEBI:15378"/>
        <dbReference type="ChEBI" id="CHEBI:37565"/>
        <dbReference type="ChEBI" id="CHEBI:58189"/>
        <dbReference type="ChEBI" id="CHEBI:58502"/>
        <dbReference type="EC" id="2.7.1.156"/>
    </reaction>
</comment>
<keyword evidence="12" id="KW-0547">Nucleotide-binding</keyword>
<comment type="catalytic activity">
    <reaction evidence="2">
        <text>adenosylcob(III)inamide phosphate + GTP + H(+) = adenosylcob(III)inamide-GDP + diphosphate</text>
        <dbReference type="Rhea" id="RHEA:22712"/>
        <dbReference type="ChEBI" id="CHEBI:15378"/>
        <dbReference type="ChEBI" id="CHEBI:33019"/>
        <dbReference type="ChEBI" id="CHEBI:37565"/>
        <dbReference type="ChEBI" id="CHEBI:58502"/>
        <dbReference type="ChEBI" id="CHEBI:60487"/>
        <dbReference type="EC" id="2.7.7.62"/>
    </reaction>
</comment>
<evidence type="ECO:0000256" key="15">
    <source>
        <dbReference type="ARBA" id="ARBA00023134"/>
    </source>
</evidence>
<evidence type="ECO:0000256" key="2">
    <source>
        <dbReference type="ARBA" id="ARBA00000711"/>
    </source>
</evidence>
<dbReference type="EMBL" id="JBEYBR010000135">
    <property type="protein sequence ID" value="MEU2126364.1"/>
    <property type="molecule type" value="Genomic_DNA"/>
</dbReference>
<dbReference type="Pfam" id="PF02283">
    <property type="entry name" value="CobU"/>
    <property type="match status" value="1"/>
</dbReference>
<dbReference type="PIRSF" id="PIRSF006135">
    <property type="entry name" value="CobU"/>
    <property type="match status" value="1"/>
</dbReference>
<evidence type="ECO:0000256" key="9">
    <source>
        <dbReference type="ARBA" id="ARBA00012523"/>
    </source>
</evidence>
<dbReference type="InterPro" id="IPR003203">
    <property type="entry name" value="CobU/CobP"/>
</dbReference>
<dbReference type="GO" id="GO:0043752">
    <property type="term" value="F:adenosylcobinamide kinase activity"/>
    <property type="evidence" value="ECO:0007669"/>
    <property type="project" value="UniProtKB-EC"/>
</dbReference>
<evidence type="ECO:0000313" key="19">
    <source>
        <dbReference type="Proteomes" id="UP001550535"/>
    </source>
</evidence>
<evidence type="ECO:0000256" key="7">
    <source>
        <dbReference type="ARBA" id="ARBA00007490"/>
    </source>
</evidence>
<keyword evidence="11 18" id="KW-0808">Transferase</keyword>
<evidence type="ECO:0000256" key="3">
    <source>
        <dbReference type="ARBA" id="ARBA00001522"/>
    </source>
</evidence>
<dbReference type="NCBIfam" id="NF004469">
    <property type="entry name" value="PRK05800.1"/>
    <property type="match status" value="1"/>
</dbReference>
<evidence type="ECO:0000256" key="16">
    <source>
        <dbReference type="ARBA" id="ARBA00029570"/>
    </source>
</evidence>
<keyword evidence="15" id="KW-0342">GTP-binding</keyword>
<dbReference type="SUPFAM" id="SSF52540">
    <property type="entry name" value="P-loop containing nucleoside triphosphate hydrolases"/>
    <property type="match status" value="1"/>
</dbReference>
<evidence type="ECO:0000256" key="5">
    <source>
        <dbReference type="ARBA" id="ARBA00004692"/>
    </source>
</evidence>
<keyword evidence="14" id="KW-0067">ATP-binding</keyword>
<reference evidence="18 19" key="1">
    <citation type="submission" date="2024-06" db="EMBL/GenBank/DDBJ databases">
        <title>The Natural Products Discovery Center: Release of the First 8490 Sequenced Strains for Exploring Actinobacteria Biosynthetic Diversity.</title>
        <authorList>
            <person name="Kalkreuter E."/>
            <person name="Kautsar S.A."/>
            <person name="Yang D."/>
            <person name="Bader C.D."/>
            <person name="Teijaro C.N."/>
            <person name="Fluegel L."/>
            <person name="Davis C.M."/>
            <person name="Simpson J.R."/>
            <person name="Lauterbach L."/>
            <person name="Steele A.D."/>
            <person name="Gui C."/>
            <person name="Meng S."/>
            <person name="Li G."/>
            <person name="Viehrig K."/>
            <person name="Ye F."/>
            <person name="Su P."/>
            <person name="Kiefer A.F."/>
            <person name="Nichols A."/>
            <person name="Cepeda A.J."/>
            <person name="Yan W."/>
            <person name="Fan B."/>
            <person name="Jiang Y."/>
            <person name="Adhikari A."/>
            <person name="Zheng C.-J."/>
            <person name="Schuster L."/>
            <person name="Cowan T.M."/>
            <person name="Smanski M.J."/>
            <person name="Chevrette M.G."/>
            <person name="De Carvalho L.P.S."/>
            <person name="Shen B."/>
        </authorList>
    </citation>
    <scope>NUCLEOTIDE SEQUENCE [LARGE SCALE GENOMIC DNA]</scope>
    <source>
        <strain evidence="18 19">NPDC019434</strain>
    </source>
</reference>